<keyword evidence="3" id="KW-1185">Reference proteome</keyword>
<reference evidence="2 3" key="1">
    <citation type="journal article" date="2013" name="BMC Genomics">
        <title>Reconstruction of the lipid metabolism for the microalga Monoraphidium neglectum from its genome sequence reveals characteristics suitable for biofuel production.</title>
        <authorList>
            <person name="Bogen C."/>
            <person name="Al-Dilaimi A."/>
            <person name="Albersmeier A."/>
            <person name="Wichmann J."/>
            <person name="Grundmann M."/>
            <person name="Rupp O."/>
            <person name="Lauersen K.J."/>
            <person name="Blifernez-Klassen O."/>
            <person name="Kalinowski J."/>
            <person name="Goesmann A."/>
            <person name="Mussgnug J.H."/>
            <person name="Kruse O."/>
        </authorList>
    </citation>
    <scope>NUCLEOTIDE SEQUENCE [LARGE SCALE GENOMIC DNA]</scope>
    <source>
        <strain evidence="2 3">SAG 48.87</strain>
    </source>
</reference>
<sequence>MDEPTPRQQLLLALPEMFPGDDNIEFCGEAAVAIGQMPVDWSAGLLRLPVGARKAAIQAAVRGGRRIGSTRGWGIKAVLVVVVVVAVVVVVIVAVAVVAAVAVWLSLARIEELFRGSLTRQAEIFTASLTRQGEAFTASLTRQEEVLMASALQQVEELRDDVMQVKELLRALMPECRFPMSSATRSCVRTACERLGYGISFHVKLPQPSWEEQGEVAPVAWRARSKEDPAMLTECRQWLQDHMAPPGVTVYRVTSRQWLYADYNHLNVNVVGGTDFVFMADCVWRGPVDREPSVPELMGSLQGVLGAYELRSQAYVQVAYGVPADFGKYEELAHAVPE</sequence>
<protein>
    <submittedName>
        <fullName evidence="2">Uncharacterized protein</fullName>
    </submittedName>
</protein>
<dbReference type="EMBL" id="KK103426">
    <property type="protein sequence ID" value="KIY95599.1"/>
    <property type="molecule type" value="Genomic_DNA"/>
</dbReference>
<dbReference type="GeneID" id="25729718"/>
<proteinExistence type="predicted"/>
<evidence type="ECO:0000313" key="2">
    <source>
        <dbReference type="EMBL" id="KIY95599.1"/>
    </source>
</evidence>
<keyword evidence="1" id="KW-0812">Transmembrane</keyword>
<feature type="transmembrane region" description="Helical" evidence="1">
    <location>
        <begin position="75"/>
        <end position="105"/>
    </location>
</feature>
<gene>
    <name evidence="2" type="ORF">MNEG_12363</name>
</gene>
<accession>A0A0D2LVR1</accession>
<name>A0A0D2LVR1_9CHLO</name>
<dbReference type="KEGG" id="mng:MNEG_12363"/>
<keyword evidence="1" id="KW-1133">Transmembrane helix</keyword>
<dbReference type="RefSeq" id="XP_013894619.1">
    <property type="nucleotide sequence ID" value="XM_014039165.1"/>
</dbReference>
<evidence type="ECO:0000256" key="1">
    <source>
        <dbReference type="SAM" id="Phobius"/>
    </source>
</evidence>
<dbReference type="Proteomes" id="UP000054498">
    <property type="component" value="Unassembled WGS sequence"/>
</dbReference>
<evidence type="ECO:0000313" key="3">
    <source>
        <dbReference type="Proteomes" id="UP000054498"/>
    </source>
</evidence>
<dbReference type="AlphaFoldDB" id="A0A0D2LVR1"/>
<keyword evidence="1" id="KW-0472">Membrane</keyword>
<organism evidence="2 3">
    <name type="scientific">Monoraphidium neglectum</name>
    <dbReference type="NCBI Taxonomy" id="145388"/>
    <lineage>
        <taxon>Eukaryota</taxon>
        <taxon>Viridiplantae</taxon>
        <taxon>Chlorophyta</taxon>
        <taxon>core chlorophytes</taxon>
        <taxon>Chlorophyceae</taxon>
        <taxon>CS clade</taxon>
        <taxon>Sphaeropleales</taxon>
        <taxon>Selenastraceae</taxon>
        <taxon>Monoraphidium</taxon>
    </lineage>
</organism>